<dbReference type="InterPro" id="IPR013083">
    <property type="entry name" value="Znf_RING/FYVE/PHD"/>
</dbReference>
<evidence type="ECO:0000256" key="9">
    <source>
        <dbReference type="PROSITE-ProRule" id="PRU00091"/>
    </source>
</evidence>
<evidence type="ECO:0000313" key="13">
    <source>
        <dbReference type="EMBL" id="KKK20249.1"/>
    </source>
</evidence>
<dbReference type="GO" id="GO:0008270">
    <property type="term" value="F:zinc ion binding"/>
    <property type="evidence" value="ECO:0007669"/>
    <property type="project" value="UniProtKB-KW"/>
</dbReference>
<dbReference type="InterPro" id="IPR017455">
    <property type="entry name" value="Znf_FYVE-rel"/>
</dbReference>
<feature type="compositionally biased region" description="Basic residues" evidence="10">
    <location>
        <begin position="402"/>
        <end position="411"/>
    </location>
</feature>
<keyword evidence="8" id="KW-0539">Nucleus</keyword>
<comment type="caution">
    <text evidence="13">The sequence shown here is derived from an EMBL/GenBank/DDBJ whole genome shotgun (WGS) entry which is preliminary data.</text>
</comment>
<sequence length="1493" mass="162073">MSASYARFMSSLSSFPSSSPPSVTAAPGFRPHASSDNLSISEAGPAIDQRMERRRSTLPGPDRKRRLVNPDVLVGPRRAELVMEAGSSSRAETDSRSIPRLSSSHTELNSNIPGSSYDTAINLSSSPPEPRSQRPPLRPSDPRRSSWSRGGNQYLEYIRPQWQPDSEVTECPICGTAFSFWYRKHHCRKCGRVVCASCSPHRITIPRQYIVHPPDVQRSHVVSALGYQHAANVVDSEGDATLPPATLNPALGGGEEVRLCNPCVPDPNPEPPLGYPAVRAPGDIGSEAGWPRGSCVVQQPSSRHRSYHSLSTPGRQHPYAAIPDSFTGRPGRRTVGSSDYPAFSGFGSAYGSTFQERPLNYGSLPSSRFVAPPLSAPRQSIYYPHAGASSSPPGPSSLSRSRGSRGSHSRHSQQIDECDLCPICDNQLPPLGAHGNEDSREAHIRNCIENHGRPGSGSPISQSPHPVRMLVYTATEKDCIGQDGTEQECTICMEEYEVGQSLPSSVIGRRFTVSPTDKQHQARPSNINAVLSRLSGKFRLSVEAAAEPPQSMEIDPRLRAGSEESSPGGEEPRQSSYIPASTARRDETSASSGQAASDYPDPPSQFASRQHSTSSTTTGPGFYGTQQSQPQSASHPLYHQHLHQRDSPSSALRASPHLDSADPNDPYSDLKRPRACEACRQLKVRCEPDLVNPNGSCKRCAKAGRSCVVTVPTRKRQKKTDSRVAELERKIDALTASLQASQGHDSLLPSTSGGASASTSASALPPREEPVGRRWLGPSQSISSRAAPPSTSPSSQVGNKRHHSGELKEPRAPGILSEIYTRPTSPATEQQPHDTQGKPWRTSFLSPSSGLKEPVVDIIDRGLVSSAVALEAFTRYVDLMASHIPLVVFPPETQMSDVRKNRPILFHAIIAVAVGPFQPSVQLPLLHEFYKTVGERVIVKGEKSLDLVQGLVVSCTFYIPPDNFEEIKFYQLAQLAVTVGMDIGMYRKSSAKIKPFNLIREVMKHSPASDPDSPEVRRTWLACYFLSVQVSTALRRPILVRWNPYMDECVQILEKSPDALPSDKTMIQWAKLVRIIEEICSQFFSEDSNPSFSDPKYQFTLKAFEKQIEQWRKETFPDHYSPVMAQAEAIVGIYLHEHAMNMESHSDDAKVSDEDISNPTTAARISALSTALSCIHQALDAICAIEVNDLVTIPTISLARTSFAVVALIKLYSIVTAPDSYLGQVIDPSNLRIDYYLDKVIELYAAAGELPGSLTPAKFSTVLSMLREWFRTRKDQNVALREAFNGPRKPNSDESSSNQGNKNQTPTGHTPLHLLSEVAMGEPKNQSSPNQRPLPHHHHPNHQPQQQSYPSASRIGFPDPIPQSSPDLLSQSLGPSPGPGTADSTAEPWVQYASQRSFFPPPGPSPFSSTQAAATAAGTGATTTSGLSGFADPTGGMMMSSASTAGQGIFVPELGIQVGSDPENLFALGGVLGDGLFNLPWSTDGSFGSYGFL</sequence>
<feature type="compositionally biased region" description="Low complexity" evidence="10">
    <location>
        <begin position="384"/>
        <end position="401"/>
    </location>
</feature>
<feature type="compositionally biased region" description="Low complexity" evidence="10">
    <location>
        <begin position="1362"/>
        <end position="1375"/>
    </location>
</feature>
<dbReference type="EMBL" id="JZBS01002080">
    <property type="protein sequence ID" value="KKK20249.1"/>
    <property type="molecule type" value="Genomic_DNA"/>
</dbReference>
<feature type="compositionally biased region" description="Low complexity" evidence="10">
    <location>
        <begin position="781"/>
        <end position="795"/>
    </location>
</feature>
<protein>
    <recommendedName>
        <fullName evidence="15">Zn(2)-C6 fungal-type domain-containing protein</fullName>
    </recommendedName>
</protein>
<dbReference type="InterPro" id="IPR036864">
    <property type="entry name" value="Zn2-C6_fun-type_DNA-bd_sf"/>
</dbReference>
<dbReference type="PANTHER" id="PTHR31845">
    <property type="entry name" value="FINGER DOMAIN PROTEIN, PUTATIVE-RELATED"/>
    <property type="match status" value="1"/>
</dbReference>
<evidence type="ECO:0000256" key="10">
    <source>
        <dbReference type="SAM" id="MobiDB-lite"/>
    </source>
</evidence>
<feature type="region of interest" description="Disordered" evidence="10">
    <location>
        <begin position="1"/>
        <end position="150"/>
    </location>
</feature>
<comment type="subcellular location">
    <subcellularLocation>
        <location evidence="1">Nucleus</location>
    </subcellularLocation>
</comment>
<dbReference type="SMART" id="SM00066">
    <property type="entry name" value="GAL4"/>
    <property type="match status" value="1"/>
</dbReference>
<dbReference type="GO" id="GO:0005634">
    <property type="term" value="C:nucleus"/>
    <property type="evidence" value="ECO:0007669"/>
    <property type="project" value="UniProtKB-SubCell"/>
</dbReference>
<dbReference type="Pfam" id="PF00172">
    <property type="entry name" value="Zn_clus"/>
    <property type="match status" value="1"/>
</dbReference>
<feature type="domain" description="Zn(2)-C6 fungal-type" evidence="11">
    <location>
        <begin position="675"/>
        <end position="709"/>
    </location>
</feature>
<dbReference type="InterPro" id="IPR000306">
    <property type="entry name" value="Znf_FYVE"/>
</dbReference>
<evidence type="ECO:0000313" key="14">
    <source>
        <dbReference type="Proteomes" id="UP000034291"/>
    </source>
</evidence>
<dbReference type="Gene3D" id="3.30.40.10">
    <property type="entry name" value="Zinc/RING finger domain, C3HC4 (zinc finger)"/>
    <property type="match status" value="1"/>
</dbReference>
<proteinExistence type="predicted"/>
<feature type="compositionally biased region" description="Polar residues" evidence="10">
    <location>
        <begin position="100"/>
        <end position="123"/>
    </location>
</feature>
<feature type="compositionally biased region" description="Polar residues" evidence="10">
    <location>
        <begin position="605"/>
        <end position="634"/>
    </location>
</feature>
<keyword evidence="5" id="KW-0805">Transcription regulation</keyword>
<dbReference type="PROSITE" id="PS50178">
    <property type="entry name" value="ZF_FYVE"/>
    <property type="match status" value="1"/>
</dbReference>
<keyword evidence="4" id="KW-0862">Zinc</keyword>
<evidence type="ECO:0000256" key="6">
    <source>
        <dbReference type="ARBA" id="ARBA00023125"/>
    </source>
</evidence>
<feature type="region of interest" description="Disordered" evidence="10">
    <location>
        <begin position="296"/>
        <end position="333"/>
    </location>
</feature>
<dbReference type="InterPro" id="IPR001138">
    <property type="entry name" value="Zn2Cys6_DnaBD"/>
</dbReference>
<keyword evidence="14" id="KW-1185">Reference proteome</keyword>
<feature type="compositionally biased region" description="Low complexity" evidence="10">
    <location>
        <begin position="1406"/>
        <end position="1429"/>
    </location>
</feature>
<dbReference type="SUPFAM" id="SSF57701">
    <property type="entry name" value="Zn2/Cys6 DNA-binding domain"/>
    <property type="match status" value="1"/>
</dbReference>
<reference evidence="13 14" key="1">
    <citation type="submission" date="2015-02" db="EMBL/GenBank/DDBJ databases">
        <title>Draft Genome Sequences of Two Closely-Related Aflatoxigenic Aspergillus Species Obtained from the Cote d'Ivoire.</title>
        <authorList>
            <person name="Moore G.G."/>
            <person name="Beltz S.B."/>
            <person name="Mack B.M."/>
        </authorList>
    </citation>
    <scope>NUCLEOTIDE SEQUENCE [LARGE SCALE GENOMIC DNA]</scope>
    <source>
        <strain evidence="13 14">SRRC1468</strain>
    </source>
</reference>
<evidence type="ECO:0000256" key="3">
    <source>
        <dbReference type="ARBA" id="ARBA00022771"/>
    </source>
</evidence>
<dbReference type="InterPro" id="IPR011011">
    <property type="entry name" value="Znf_FYVE_PHD"/>
</dbReference>
<accession>A0A0F8UKY5</accession>
<dbReference type="GO" id="GO:0000981">
    <property type="term" value="F:DNA-binding transcription factor activity, RNA polymerase II-specific"/>
    <property type="evidence" value="ECO:0007669"/>
    <property type="project" value="InterPro"/>
</dbReference>
<dbReference type="PROSITE" id="PS00463">
    <property type="entry name" value="ZN2_CY6_FUNGAL_1"/>
    <property type="match status" value="1"/>
</dbReference>
<dbReference type="PROSITE" id="PS50048">
    <property type="entry name" value="ZN2_CY6_FUNGAL_2"/>
    <property type="match status" value="1"/>
</dbReference>
<dbReference type="SMART" id="SM00064">
    <property type="entry name" value="FYVE"/>
    <property type="match status" value="1"/>
</dbReference>
<evidence type="ECO:0000256" key="4">
    <source>
        <dbReference type="ARBA" id="ARBA00022833"/>
    </source>
</evidence>
<keyword evidence="6" id="KW-0238">DNA-binding</keyword>
<dbReference type="Proteomes" id="UP000034291">
    <property type="component" value="Unassembled WGS sequence"/>
</dbReference>
<evidence type="ECO:0000256" key="1">
    <source>
        <dbReference type="ARBA" id="ARBA00004123"/>
    </source>
</evidence>
<dbReference type="PANTHER" id="PTHR31845:SF39">
    <property type="entry name" value="TRANSCRIPTION FACTOR PBCR-RELATED"/>
    <property type="match status" value="1"/>
</dbReference>
<feature type="region of interest" description="Disordered" evidence="10">
    <location>
        <begin position="1283"/>
        <end position="1429"/>
    </location>
</feature>
<feature type="region of interest" description="Disordered" evidence="10">
    <location>
        <begin position="742"/>
        <end position="849"/>
    </location>
</feature>
<dbReference type="STRING" id="308745.A0A0F8UKY5"/>
<feature type="region of interest" description="Disordered" evidence="10">
    <location>
        <begin position="543"/>
        <end position="670"/>
    </location>
</feature>
<gene>
    <name evidence="13" type="ORF">ARAM_003219</name>
</gene>
<feature type="compositionally biased region" description="Low complexity" evidence="10">
    <location>
        <begin position="10"/>
        <end position="22"/>
    </location>
</feature>
<keyword evidence="3 9" id="KW-0863">Zinc-finger</keyword>
<keyword evidence="7" id="KW-0804">Transcription</keyword>
<dbReference type="OrthoDB" id="8062037at2759"/>
<feature type="region of interest" description="Disordered" evidence="10">
    <location>
        <begin position="381"/>
        <end position="414"/>
    </location>
</feature>
<evidence type="ECO:0000256" key="8">
    <source>
        <dbReference type="ARBA" id="ARBA00023242"/>
    </source>
</evidence>
<keyword evidence="2" id="KW-0479">Metal-binding</keyword>
<evidence type="ECO:0000256" key="7">
    <source>
        <dbReference type="ARBA" id="ARBA00023163"/>
    </source>
</evidence>
<evidence type="ECO:0000256" key="5">
    <source>
        <dbReference type="ARBA" id="ARBA00023015"/>
    </source>
</evidence>
<evidence type="ECO:0000259" key="12">
    <source>
        <dbReference type="PROSITE" id="PS50178"/>
    </source>
</evidence>
<evidence type="ECO:0000259" key="11">
    <source>
        <dbReference type="PROSITE" id="PS50048"/>
    </source>
</evidence>
<dbReference type="FunFam" id="4.10.240.10:FF:000003">
    <property type="entry name" value="C6 transcription factor (Leu3)"/>
    <property type="match status" value="1"/>
</dbReference>
<dbReference type="GO" id="GO:0001216">
    <property type="term" value="F:DNA-binding transcription activator activity"/>
    <property type="evidence" value="ECO:0007669"/>
    <property type="project" value="UniProtKB-ARBA"/>
</dbReference>
<dbReference type="Gene3D" id="4.10.240.10">
    <property type="entry name" value="Zn(2)-C6 fungal-type DNA-binding domain"/>
    <property type="match status" value="1"/>
</dbReference>
<dbReference type="SUPFAM" id="SSF57903">
    <property type="entry name" value="FYVE/PHD zinc finger"/>
    <property type="match status" value="1"/>
</dbReference>
<feature type="compositionally biased region" description="Polar residues" evidence="10">
    <location>
        <begin position="1293"/>
        <end position="1308"/>
    </location>
</feature>
<feature type="compositionally biased region" description="Low complexity" evidence="10">
    <location>
        <begin position="746"/>
        <end position="765"/>
    </location>
</feature>
<evidence type="ECO:0008006" key="15">
    <source>
        <dbReference type="Google" id="ProtNLM"/>
    </source>
</evidence>
<dbReference type="CDD" id="cd12148">
    <property type="entry name" value="fungal_TF_MHR"/>
    <property type="match status" value="1"/>
</dbReference>
<dbReference type="Pfam" id="PF04082">
    <property type="entry name" value="Fungal_trans"/>
    <property type="match status" value="1"/>
</dbReference>
<feature type="domain" description="FYVE-type" evidence="12">
    <location>
        <begin position="165"/>
        <end position="268"/>
    </location>
</feature>
<dbReference type="CDD" id="cd15737">
    <property type="entry name" value="FYVE2_Vac1p_like"/>
    <property type="match status" value="1"/>
</dbReference>
<name>A0A0F8UKY5_9EURO</name>
<dbReference type="CDD" id="cd00067">
    <property type="entry name" value="GAL4"/>
    <property type="match status" value="1"/>
</dbReference>
<dbReference type="InterPro" id="IPR007219">
    <property type="entry name" value="XnlR_reg_dom"/>
</dbReference>
<dbReference type="GO" id="GO:0006351">
    <property type="term" value="P:DNA-templated transcription"/>
    <property type="evidence" value="ECO:0007669"/>
    <property type="project" value="InterPro"/>
</dbReference>
<dbReference type="InterPro" id="IPR051089">
    <property type="entry name" value="prtT"/>
</dbReference>
<dbReference type="Pfam" id="PF01363">
    <property type="entry name" value="FYVE"/>
    <property type="match status" value="1"/>
</dbReference>
<organism evidence="13 14">
    <name type="scientific">Aspergillus rambellii</name>
    <dbReference type="NCBI Taxonomy" id="308745"/>
    <lineage>
        <taxon>Eukaryota</taxon>
        <taxon>Fungi</taxon>
        <taxon>Dikarya</taxon>
        <taxon>Ascomycota</taxon>
        <taxon>Pezizomycotina</taxon>
        <taxon>Eurotiomycetes</taxon>
        <taxon>Eurotiomycetidae</taxon>
        <taxon>Eurotiales</taxon>
        <taxon>Aspergillaceae</taxon>
        <taxon>Aspergillus</taxon>
        <taxon>Aspergillus subgen. Nidulantes</taxon>
    </lineage>
</organism>
<dbReference type="GO" id="GO:0000976">
    <property type="term" value="F:transcription cis-regulatory region binding"/>
    <property type="evidence" value="ECO:0007669"/>
    <property type="project" value="TreeGrafter"/>
</dbReference>
<evidence type="ECO:0000256" key="2">
    <source>
        <dbReference type="ARBA" id="ARBA00022723"/>
    </source>
</evidence>